<evidence type="ECO:0000256" key="1">
    <source>
        <dbReference type="ARBA" id="ARBA00009820"/>
    </source>
</evidence>
<gene>
    <name evidence="2" type="ORF">HKN21_12645</name>
</gene>
<comment type="similarity">
    <text evidence="1">Belongs to the TolB family.</text>
</comment>
<dbReference type="Proteomes" id="UP000547674">
    <property type="component" value="Unassembled WGS sequence"/>
</dbReference>
<accession>A0A7Y2EG70</accession>
<organism evidence="2 3">
    <name type="scientific">Eiseniibacteriota bacterium</name>
    <dbReference type="NCBI Taxonomy" id="2212470"/>
    <lineage>
        <taxon>Bacteria</taxon>
        <taxon>Candidatus Eiseniibacteriota</taxon>
    </lineage>
</organism>
<dbReference type="InterPro" id="IPR011659">
    <property type="entry name" value="WD40"/>
</dbReference>
<dbReference type="EMBL" id="JABDJR010000506">
    <property type="protein sequence ID" value="NNF07603.1"/>
    <property type="molecule type" value="Genomic_DNA"/>
</dbReference>
<evidence type="ECO:0000313" key="2">
    <source>
        <dbReference type="EMBL" id="NNF07603.1"/>
    </source>
</evidence>
<evidence type="ECO:0000313" key="3">
    <source>
        <dbReference type="Proteomes" id="UP000547674"/>
    </source>
</evidence>
<comment type="caution">
    <text evidence="2">The sequence shown here is derived from an EMBL/GenBank/DDBJ whole genome shotgun (WGS) entry which is preliminary data.</text>
</comment>
<reference evidence="2 3" key="1">
    <citation type="submission" date="2020-03" db="EMBL/GenBank/DDBJ databases">
        <title>Metabolic flexibility allows generalist bacteria to become dominant in a frequently disturbed ecosystem.</title>
        <authorList>
            <person name="Chen Y.-J."/>
            <person name="Leung P.M."/>
            <person name="Bay S.K."/>
            <person name="Hugenholtz P."/>
            <person name="Kessler A.J."/>
            <person name="Shelley G."/>
            <person name="Waite D.W."/>
            <person name="Cook P.L."/>
            <person name="Greening C."/>
        </authorList>
    </citation>
    <scope>NUCLEOTIDE SEQUENCE [LARGE SCALE GENOMIC DNA]</scope>
    <source>
        <strain evidence="2">SS_bin_28</strain>
    </source>
</reference>
<protein>
    <recommendedName>
        <fullName evidence="4">S9 family peptidase</fullName>
    </recommendedName>
</protein>
<dbReference type="Pfam" id="PF07676">
    <property type="entry name" value="PD40"/>
    <property type="match status" value="1"/>
</dbReference>
<proteinExistence type="inferred from homology"/>
<dbReference type="SUPFAM" id="SSF69304">
    <property type="entry name" value="Tricorn protease N-terminal domain"/>
    <property type="match status" value="1"/>
</dbReference>
<dbReference type="PANTHER" id="PTHR36842:SF1">
    <property type="entry name" value="PROTEIN TOLB"/>
    <property type="match status" value="1"/>
</dbReference>
<dbReference type="PANTHER" id="PTHR36842">
    <property type="entry name" value="PROTEIN TOLB HOMOLOG"/>
    <property type="match status" value="1"/>
</dbReference>
<dbReference type="InterPro" id="IPR011042">
    <property type="entry name" value="6-blade_b-propeller_TolB-like"/>
</dbReference>
<dbReference type="AlphaFoldDB" id="A0A7Y2EG70"/>
<evidence type="ECO:0008006" key="4">
    <source>
        <dbReference type="Google" id="ProtNLM"/>
    </source>
</evidence>
<name>A0A7Y2EG70_UNCEI</name>
<dbReference type="Gene3D" id="2.120.10.30">
    <property type="entry name" value="TolB, C-terminal domain"/>
    <property type="match status" value="1"/>
</dbReference>
<sequence length="215" mass="23924">MNSLRFEDLARTKRVGNPVVSPDGALVVFTVKSVNMKENRNEVHLHAFKEGEGVTQLTRQGTVNSNPQFSPSGDRLAFTSNRSGESQIWILPLDGGEAFQATKTPLGARQPVWMPDGKSLLAATTVYKELWDLKEVAKRAESEKDDKPTHHLVDELLFRHWDEWNDETLEHLFLFDIATGESKNLTPGPYPVPPRALAGDPDYAVSPDGTEIAFV</sequence>